<evidence type="ECO:0000256" key="1">
    <source>
        <dbReference type="ARBA" id="ARBA00001971"/>
    </source>
</evidence>
<dbReference type="Gene3D" id="1.10.630.10">
    <property type="entry name" value="Cytochrome P450"/>
    <property type="match status" value="1"/>
</dbReference>
<keyword evidence="5 9" id="KW-0560">Oxidoreductase</keyword>
<comment type="caution">
    <text evidence="10">The sequence shown here is derived from an EMBL/GenBank/DDBJ whole genome shotgun (WGS) entry which is preliminary data.</text>
</comment>
<evidence type="ECO:0000256" key="5">
    <source>
        <dbReference type="ARBA" id="ARBA00023002"/>
    </source>
</evidence>
<evidence type="ECO:0000256" key="6">
    <source>
        <dbReference type="ARBA" id="ARBA00023004"/>
    </source>
</evidence>
<dbReference type="PANTHER" id="PTHR47955">
    <property type="entry name" value="CYTOCHROME P450 FAMILY 71 PROTEIN"/>
    <property type="match status" value="1"/>
</dbReference>
<evidence type="ECO:0000256" key="4">
    <source>
        <dbReference type="ARBA" id="ARBA00022723"/>
    </source>
</evidence>
<protein>
    <submittedName>
        <fullName evidence="10">Cytochrome P450 71A1-like protein</fullName>
    </submittedName>
</protein>
<dbReference type="SUPFAM" id="SSF48264">
    <property type="entry name" value="Cytochrome P450"/>
    <property type="match status" value="1"/>
</dbReference>
<sequence length="504" mass="57288">MALQLVSLVVLLFILPLLSLLILHRLSNKESVIHRKPNLPPGPNKLPILGNLHQLGTSTHRSLHHLSLKYGPLMYLQLGQVPTIVVSSAALAKEVFRTHDLESSSRPYHVAWEKLSYGKADVAFAVYGDSWRYLRKICMMELLGPKMVDSFQLVRQEEVERTMRAIASKAAISRDGVVDLTDEIYALSTNIVCRLAFGRLYQNVGENFHSMLTEVQENFMAFFFADYLPILGWIDVLTGKQSRLEQIFVRLDRFYQKIIDEHIDQNKNDPCGENFVDSLLRLQHDEKRINFDQIKGVLMNIFVAGTDTSAATVEWAMTELMRHPEILKKVQDEVRGIVGTKGKVEEGDTDQLHYIKCIVKETMRLHPAAPMLVPRETTSPFKLDQYDIPAKTTVLVNAWAIARDPSYWPYPDEFKPDRFINGMNDPKGEEFNLIPFGEGRRICPGKNFSNKAVELMLANLLYSFDWSLPDGVTKESIDMSEGLGITVQRAVPLCLVPVVVYQIK</sequence>
<dbReference type="Proteomes" id="UP000623129">
    <property type="component" value="Unassembled WGS sequence"/>
</dbReference>
<dbReference type="PROSITE" id="PS00086">
    <property type="entry name" value="CYTOCHROME_P450"/>
    <property type="match status" value="1"/>
</dbReference>
<dbReference type="OrthoDB" id="755682at2759"/>
<evidence type="ECO:0000256" key="2">
    <source>
        <dbReference type="ARBA" id="ARBA00010617"/>
    </source>
</evidence>
<keyword evidence="3 8" id="KW-0349">Heme</keyword>
<reference evidence="10" key="1">
    <citation type="submission" date="2020-01" db="EMBL/GenBank/DDBJ databases">
        <title>Genome sequence of Kobresia littledalei, the first chromosome-level genome in the family Cyperaceae.</title>
        <authorList>
            <person name="Qu G."/>
        </authorList>
    </citation>
    <scope>NUCLEOTIDE SEQUENCE</scope>
    <source>
        <strain evidence="10">C.B.Clarke</strain>
        <tissue evidence="10">Leaf</tissue>
    </source>
</reference>
<evidence type="ECO:0000256" key="3">
    <source>
        <dbReference type="ARBA" id="ARBA00022617"/>
    </source>
</evidence>
<proteinExistence type="inferred from homology"/>
<dbReference type="GO" id="GO:0005506">
    <property type="term" value="F:iron ion binding"/>
    <property type="evidence" value="ECO:0007669"/>
    <property type="project" value="InterPro"/>
</dbReference>
<dbReference type="PANTHER" id="PTHR47955:SF19">
    <property type="entry name" value="CYTOCHROME P450 71A9-LIKE ISOFORM X1"/>
    <property type="match status" value="1"/>
</dbReference>
<evidence type="ECO:0000256" key="9">
    <source>
        <dbReference type="RuleBase" id="RU000461"/>
    </source>
</evidence>
<dbReference type="PRINTS" id="PR00385">
    <property type="entry name" value="P450"/>
</dbReference>
<dbReference type="EMBL" id="SWLB01000014">
    <property type="protein sequence ID" value="KAF3329719.1"/>
    <property type="molecule type" value="Genomic_DNA"/>
</dbReference>
<keyword evidence="11" id="KW-1185">Reference proteome</keyword>
<dbReference type="GO" id="GO:0004497">
    <property type="term" value="F:monooxygenase activity"/>
    <property type="evidence" value="ECO:0007669"/>
    <property type="project" value="UniProtKB-KW"/>
</dbReference>
<dbReference type="CDD" id="cd11072">
    <property type="entry name" value="CYP71-like"/>
    <property type="match status" value="1"/>
</dbReference>
<dbReference type="GO" id="GO:0016705">
    <property type="term" value="F:oxidoreductase activity, acting on paired donors, with incorporation or reduction of molecular oxygen"/>
    <property type="evidence" value="ECO:0007669"/>
    <property type="project" value="InterPro"/>
</dbReference>
<evidence type="ECO:0000313" key="11">
    <source>
        <dbReference type="Proteomes" id="UP000623129"/>
    </source>
</evidence>
<evidence type="ECO:0000256" key="7">
    <source>
        <dbReference type="ARBA" id="ARBA00023033"/>
    </source>
</evidence>
<evidence type="ECO:0000256" key="8">
    <source>
        <dbReference type="PIRSR" id="PIRSR602401-1"/>
    </source>
</evidence>
<dbReference type="InterPro" id="IPR036396">
    <property type="entry name" value="Cyt_P450_sf"/>
</dbReference>
<dbReference type="AlphaFoldDB" id="A0A833R510"/>
<feature type="binding site" description="axial binding residue" evidence="8">
    <location>
        <position position="443"/>
    </location>
    <ligand>
        <name>heme</name>
        <dbReference type="ChEBI" id="CHEBI:30413"/>
    </ligand>
    <ligandPart>
        <name>Fe</name>
        <dbReference type="ChEBI" id="CHEBI:18248"/>
    </ligandPart>
</feature>
<organism evidence="10 11">
    <name type="scientific">Carex littledalei</name>
    <dbReference type="NCBI Taxonomy" id="544730"/>
    <lineage>
        <taxon>Eukaryota</taxon>
        <taxon>Viridiplantae</taxon>
        <taxon>Streptophyta</taxon>
        <taxon>Embryophyta</taxon>
        <taxon>Tracheophyta</taxon>
        <taxon>Spermatophyta</taxon>
        <taxon>Magnoliopsida</taxon>
        <taxon>Liliopsida</taxon>
        <taxon>Poales</taxon>
        <taxon>Cyperaceae</taxon>
        <taxon>Cyperoideae</taxon>
        <taxon>Cariceae</taxon>
        <taxon>Carex</taxon>
        <taxon>Carex subgen. Euthyceras</taxon>
    </lineage>
</organism>
<name>A0A833R510_9POAL</name>
<dbReference type="Pfam" id="PF00067">
    <property type="entry name" value="p450"/>
    <property type="match status" value="1"/>
</dbReference>
<comment type="similarity">
    <text evidence="2 9">Belongs to the cytochrome P450 family.</text>
</comment>
<keyword evidence="7 9" id="KW-0503">Monooxygenase</keyword>
<dbReference type="FunFam" id="1.10.630.10:FF:000011">
    <property type="entry name" value="Cytochrome P450 83B1"/>
    <property type="match status" value="1"/>
</dbReference>
<accession>A0A833R510</accession>
<dbReference type="GO" id="GO:0020037">
    <property type="term" value="F:heme binding"/>
    <property type="evidence" value="ECO:0007669"/>
    <property type="project" value="InterPro"/>
</dbReference>
<keyword evidence="4 8" id="KW-0479">Metal-binding</keyword>
<dbReference type="InterPro" id="IPR017972">
    <property type="entry name" value="Cyt_P450_CS"/>
</dbReference>
<dbReference type="PRINTS" id="PR00463">
    <property type="entry name" value="EP450I"/>
</dbReference>
<keyword evidence="6 8" id="KW-0408">Iron</keyword>
<comment type="cofactor">
    <cofactor evidence="1 8">
        <name>heme</name>
        <dbReference type="ChEBI" id="CHEBI:30413"/>
    </cofactor>
</comment>
<evidence type="ECO:0000313" key="10">
    <source>
        <dbReference type="EMBL" id="KAF3329719.1"/>
    </source>
</evidence>
<dbReference type="InterPro" id="IPR002401">
    <property type="entry name" value="Cyt_P450_E_grp-I"/>
</dbReference>
<gene>
    <name evidence="10" type="ORF">FCM35_KLT05050</name>
</gene>
<dbReference type="InterPro" id="IPR001128">
    <property type="entry name" value="Cyt_P450"/>
</dbReference>